<dbReference type="RefSeq" id="WP_157295489.1">
    <property type="nucleotide sequence ID" value="NZ_JBHTCT010000012.1"/>
</dbReference>
<organism evidence="3 4">
    <name type="scientific">Bhargavaea changchunensis</name>
    <dbReference type="NCBI Taxonomy" id="2134037"/>
    <lineage>
        <taxon>Bacteria</taxon>
        <taxon>Bacillati</taxon>
        <taxon>Bacillota</taxon>
        <taxon>Bacilli</taxon>
        <taxon>Bacillales</taxon>
        <taxon>Caryophanaceae</taxon>
        <taxon>Bhargavaea</taxon>
    </lineage>
</organism>
<dbReference type="CDD" id="cd13399">
    <property type="entry name" value="Slt35-like"/>
    <property type="match status" value="1"/>
</dbReference>
<keyword evidence="1" id="KW-0472">Membrane</keyword>
<dbReference type="InterPro" id="IPR043426">
    <property type="entry name" value="MltB-like"/>
</dbReference>
<name>A0ABW2NCZ7_9BACL</name>
<evidence type="ECO:0000313" key="4">
    <source>
        <dbReference type="Proteomes" id="UP001596483"/>
    </source>
</evidence>
<dbReference type="SUPFAM" id="SSF53955">
    <property type="entry name" value="Lysozyme-like"/>
    <property type="match status" value="1"/>
</dbReference>
<keyword evidence="1" id="KW-1133">Transmembrane helix</keyword>
<dbReference type="Gene3D" id="1.10.530.10">
    <property type="match status" value="1"/>
</dbReference>
<dbReference type="EMBL" id="JBHTCT010000012">
    <property type="protein sequence ID" value="MFC7364921.1"/>
    <property type="molecule type" value="Genomic_DNA"/>
</dbReference>
<keyword evidence="4" id="KW-1185">Reference proteome</keyword>
<dbReference type="Pfam" id="PF13406">
    <property type="entry name" value="SLT_2"/>
    <property type="match status" value="1"/>
</dbReference>
<dbReference type="InterPro" id="IPR023346">
    <property type="entry name" value="Lysozyme-like_dom_sf"/>
</dbReference>
<dbReference type="PANTHER" id="PTHR30163">
    <property type="entry name" value="MEMBRANE-BOUND LYTIC MUREIN TRANSGLYCOSYLASE B"/>
    <property type="match status" value="1"/>
</dbReference>
<feature type="domain" description="Transglycosylase SLT" evidence="2">
    <location>
        <begin position="154"/>
        <end position="193"/>
    </location>
</feature>
<reference evidence="4" key="1">
    <citation type="journal article" date="2019" name="Int. J. Syst. Evol. Microbiol.">
        <title>The Global Catalogue of Microorganisms (GCM) 10K type strain sequencing project: providing services to taxonomists for standard genome sequencing and annotation.</title>
        <authorList>
            <consortium name="The Broad Institute Genomics Platform"/>
            <consortium name="The Broad Institute Genome Sequencing Center for Infectious Disease"/>
            <person name="Wu L."/>
            <person name="Ma J."/>
        </authorList>
    </citation>
    <scope>NUCLEOTIDE SEQUENCE [LARGE SCALE GENOMIC DNA]</scope>
    <source>
        <strain evidence="4">JCM 4738</strain>
    </source>
</reference>
<dbReference type="InterPro" id="IPR031304">
    <property type="entry name" value="SLT_2"/>
</dbReference>
<evidence type="ECO:0000259" key="2">
    <source>
        <dbReference type="Pfam" id="PF13406"/>
    </source>
</evidence>
<keyword evidence="1" id="KW-0812">Transmembrane</keyword>
<evidence type="ECO:0000313" key="3">
    <source>
        <dbReference type="EMBL" id="MFC7364921.1"/>
    </source>
</evidence>
<sequence length="228" mass="25832">MAKRKIIKNRRKPLRKGGCLIASFIFLIPSMIVLYVMTALFWSALRDVPFIRELNEYADHTPDRLFDIRVPENYVPLYKEAADEYGIPWTLLAAHHRVETRFSTMDPLVSPAGAEGHMQFMPCTWVGWSHPSCSGLGKGEIPEVEKTDPEAIRSYGGYGLDADGDGKADPFNLRDSLYSAASYLAQNGAAEGQLEQAIFLYNHSDQYVEDVMSFYRDYQQRADEYSGK</sequence>
<gene>
    <name evidence="3" type="ORF">ACFQQH_07205</name>
</gene>
<dbReference type="Proteomes" id="UP001596483">
    <property type="component" value="Unassembled WGS sequence"/>
</dbReference>
<dbReference type="PANTHER" id="PTHR30163:SF8">
    <property type="entry name" value="LYTIC MUREIN TRANSGLYCOSYLASE"/>
    <property type="match status" value="1"/>
</dbReference>
<accession>A0ABW2NCZ7</accession>
<evidence type="ECO:0000256" key="1">
    <source>
        <dbReference type="SAM" id="Phobius"/>
    </source>
</evidence>
<proteinExistence type="predicted"/>
<comment type="caution">
    <text evidence="3">The sequence shown here is derived from an EMBL/GenBank/DDBJ whole genome shotgun (WGS) entry which is preliminary data.</text>
</comment>
<protein>
    <submittedName>
        <fullName evidence="3">Lytic transglycosylase domain-containing protein</fullName>
    </submittedName>
</protein>
<feature type="transmembrane region" description="Helical" evidence="1">
    <location>
        <begin position="20"/>
        <end position="45"/>
    </location>
</feature>